<dbReference type="Pfam" id="PF11258">
    <property type="entry name" value="DUF3048"/>
    <property type="match status" value="1"/>
</dbReference>
<sequence length="401" mass="43732">MKPFTFPVVNILDMTTWKGSICDMPIWQSKLNVDNSSGNKGKKAPNRLALTAVILLCGAVITAGCSGNGEDMPAAGKPHASEKPPAGTVPQGGGSGKAEETSSEGKVKKPYTQPLTGLPSDGEVKDRPVMVMIENSPQARPQSGLNQADIVYEVLAEGEITRFLAVFQGQSPEEIGPVRSIRPYFVEIGDGLDAVLVHAGWSQDAINMIAKRNLAHFDEVYGDGTYYWRSGERKMPHNLYTGIDKIRRGIANKKLRNDWNGPILEFLAPGEQAPGFAASHVTIPYLRGYNVSYDYDAETGLYNRSMEGEPHLDAATRKQLTAANVLIVEAKHRVLDSEGRRDVDVFGPGKGVLLQQGRRQDVVWERKGGLIRAYAGGEEQPLVPGRTWVQIVPEGTQIDLK</sequence>
<feature type="region of interest" description="Disordered" evidence="1">
    <location>
        <begin position="72"/>
        <end position="123"/>
    </location>
</feature>
<keyword evidence="5" id="KW-1185">Reference proteome</keyword>
<reference evidence="4 5" key="1">
    <citation type="journal article" date="2009" name="Int. J. Syst. Evol. Microbiol.">
        <title>Paenibacillus contaminans sp. nov., isolated from a contaminated laboratory plate.</title>
        <authorList>
            <person name="Chou J.H."/>
            <person name="Lee J.H."/>
            <person name="Lin M.C."/>
            <person name="Chang P.S."/>
            <person name="Arun A.B."/>
            <person name="Young C.C."/>
            <person name="Chen W.M."/>
        </authorList>
    </citation>
    <scope>NUCLEOTIDE SEQUENCE [LARGE SCALE GENOMIC DNA]</scope>
    <source>
        <strain evidence="4 5">CKOBP-6</strain>
    </source>
</reference>
<dbReference type="InterPro" id="IPR021416">
    <property type="entry name" value="DUF3048_N"/>
</dbReference>
<proteinExistence type="predicted"/>
<feature type="compositionally biased region" description="Basic and acidic residues" evidence="1">
    <location>
        <begin position="97"/>
        <end position="107"/>
    </location>
</feature>
<evidence type="ECO:0000259" key="2">
    <source>
        <dbReference type="Pfam" id="PF11258"/>
    </source>
</evidence>
<comment type="caution">
    <text evidence="4">The sequence shown here is derived from an EMBL/GenBank/DDBJ whole genome shotgun (WGS) entry which is preliminary data.</text>
</comment>
<dbReference type="AlphaFoldDB" id="A0A329MAX2"/>
<feature type="domain" description="DUF3048" evidence="3">
    <location>
        <begin position="281"/>
        <end position="389"/>
    </location>
</feature>
<evidence type="ECO:0000256" key="1">
    <source>
        <dbReference type="SAM" id="MobiDB-lite"/>
    </source>
</evidence>
<organism evidence="4 5">
    <name type="scientific">Paenibacillus contaminans</name>
    <dbReference type="NCBI Taxonomy" id="450362"/>
    <lineage>
        <taxon>Bacteria</taxon>
        <taxon>Bacillati</taxon>
        <taxon>Bacillota</taxon>
        <taxon>Bacilli</taxon>
        <taxon>Bacillales</taxon>
        <taxon>Paenibacillaceae</taxon>
        <taxon>Paenibacillus</taxon>
    </lineage>
</organism>
<name>A0A329MAX2_9BACL</name>
<gene>
    <name evidence="4" type="ORF">DQG23_32025</name>
</gene>
<evidence type="ECO:0000259" key="3">
    <source>
        <dbReference type="Pfam" id="PF17479"/>
    </source>
</evidence>
<dbReference type="Pfam" id="PF17479">
    <property type="entry name" value="DUF3048_C"/>
    <property type="match status" value="1"/>
</dbReference>
<dbReference type="Proteomes" id="UP000250369">
    <property type="component" value="Unassembled WGS sequence"/>
</dbReference>
<feature type="domain" description="DUF3048" evidence="2">
    <location>
        <begin position="115"/>
        <end position="255"/>
    </location>
</feature>
<accession>A0A329MAX2</accession>
<protein>
    <submittedName>
        <fullName evidence="4">DUF3048 domain-containing protein</fullName>
    </submittedName>
</protein>
<dbReference type="Gene3D" id="3.50.90.10">
    <property type="entry name" value="YerB-like"/>
    <property type="match status" value="1"/>
</dbReference>
<dbReference type="InterPro" id="IPR035328">
    <property type="entry name" value="DUF3048_C"/>
</dbReference>
<evidence type="ECO:0000313" key="5">
    <source>
        <dbReference type="Proteomes" id="UP000250369"/>
    </source>
</evidence>
<dbReference type="SUPFAM" id="SSF159774">
    <property type="entry name" value="YerB-like"/>
    <property type="match status" value="1"/>
</dbReference>
<evidence type="ECO:0000313" key="4">
    <source>
        <dbReference type="EMBL" id="RAV14197.1"/>
    </source>
</evidence>
<dbReference type="EMBL" id="QMFB01000027">
    <property type="protein sequence ID" value="RAV14197.1"/>
    <property type="molecule type" value="Genomic_DNA"/>
</dbReference>
<dbReference type="InterPro" id="IPR023158">
    <property type="entry name" value="YerB-like_sf"/>
</dbReference>